<dbReference type="AlphaFoldDB" id="A0A7Y9IC20"/>
<proteinExistence type="predicted"/>
<protein>
    <submittedName>
        <fullName evidence="1">Threonine/homoserine/homoserine lactone efflux protein</fullName>
    </submittedName>
</protein>
<comment type="caution">
    <text evidence="1">The sequence shown here is derived from an EMBL/GenBank/DDBJ whole genome shotgun (WGS) entry which is preliminary data.</text>
</comment>
<accession>A0A7Y9IC20</accession>
<name>A0A7Y9IC20_9ACTN</name>
<evidence type="ECO:0000313" key="2">
    <source>
        <dbReference type="Proteomes" id="UP000569914"/>
    </source>
</evidence>
<reference evidence="1 2" key="1">
    <citation type="submission" date="2020-07" db="EMBL/GenBank/DDBJ databases">
        <title>Sequencing the genomes of 1000 actinobacteria strains.</title>
        <authorList>
            <person name="Klenk H.-P."/>
        </authorList>
    </citation>
    <scope>NUCLEOTIDE SEQUENCE [LARGE SCALE GENOMIC DNA]</scope>
    <source>
        <strain evidence="1 2">DSM 22083</strain>
    </source>
</reference>
<gene>
    <name evidence="1" type="ORF">BKA15_004863</name>
</gene>
<dbReference type="RefSeq" id="WP_281385308.1">
    <property type="nucleotide sequence ID" value="NZ_JACCBU010000001.1"/>
</dbReference>
<organism evidence="1 2">
    <name type="scientific">Microlunatus parietis</name>
    <dbReference type="NCBI Taxonomy" id="682979"/>
    <lineage>
        <taxon>Bacteria</taxon>
        <taxon>Bacillati</taxon>
        <taxon>Actinomycetota</taxon>
        <taxon>Actinomycetes</taxon>
        <taxon>Propionibacteriales</taxon>
        <taxon>Propionibacteriaceae</taxon>
        <taxon>Microlunatus</taxon>
    </lineage>
</organism>
<dbReference type="EMBL" id="JACCBU010000001">
    <property type="protein sequence ID" value="NYE73534.1"/>
    <property type="molecule type" value="Genomic_DNA"/>
</dbReference>
<sequence>MEIWSSLVSFGLLAALMATIPGLDNTLVLRSAISRVCSAWPGST</sequence>
<evidence type="ECO:0000313" key="1">
    <source>
        <dbReference type="EMBL" id="NYE73534.1"/>
    </source>
</evidence>
<dbReference type="Proteomes" id="UP000569914">
    <property type="component" value="Unassembled WGS sequence"/>
</dbReference>
<keyword evidence="2" id="KW-1185">Reference proteome</keyword>